<dbReference type="InterPro" id="IPR013210">
    <property type="entry name" value="LRR_N_plant-typ"/>
</dbReference>
<evidence type="ECO:0000256" key="20">
    <source>
        <dbReference type="ARBA" id="ARBA00048679"/>
    </source>
</evidence>
<dbReference type="Gene3D" id="3.30.200.20">
    <property type="entry name" value="Phosphorylase Kinase, domain 1"/>
    <property type="match status" value="1"/>
</dbReference>
<dbReference type="InterPro" id="IPR017441">
    <property type="entry name" value="Protein_kinase_ATP_BS"/>
</dbReference>
<dbReference type="Proteomes" id="UP000032180">
    <property type="component" value="Chromosome 2"/>
</dbReference>
<dbReference type="InterPro" id="IPR001245">
    <property type="entry name" value="Ser-Thr/Tyr_kinase_cat_dom"/>
</dbReference>
<protein>
    <recommendedName>
        <fullName evidence="4">non-specific serine/threonine protein kinase</fullName>
        <ecNumber evidence="4">2.7.11.1</ecNumber>
    </recommendedName>
</protein>
<dbReference type="SUPFAM" id="SSF56112">
    <property type="entry name" value="Protein kinase-like (PK-like)"/>
    <property type="match status" value="1"/>
</dbReference>
<dbReference type="HOGENOM" id="CLU_000288_22_9_1"/>
<dbReference type="SUPFAM" id="SSF52058">
    <property type="entry name" value="L domain-like"/>
    <property type="match status" value="1"/>
</dbReference>
<keyword evidence="10 23" id="KW-0732">Signal</keyword>
<proteinExistence type="inferred from homology"/>
<feature type="binding site" evidence="21">
    <location>
        <position position="799"/>
    </location>
    <ligand>
        <name>ATP</name>
        <dbReference type="ChEBI" id="CHEBI:30616"/>
    </ligand>
</feature>
<keyword evidence="13" id="KW-0418">Kinase</keyword>
<evidence type="ECO:0000256" key="17">
    <source>
        <dbReference type="ARBA" id="ARBA00023170"/>
    </source>
</evidence>
<dbReference type="Pfam" id="PF00560">
    <property type="entry name" value="LRR_1"/>
    <property type="match status" value="7"/>
</dbReference>
<comment type="catalytic activity">
    <reaction evidence="20">
        <text>L-seryl-[protein] + ATP = O-phospho-L-seryl-[protein] + ADP + H(+)</text>
        <dbReference type="Rhea" id="RHEA:17989"/>
        <dbReference type="Rhea" id="RHEA-COMP:9863"/>
        <dbReference type="Rhea" id="RHEA-COMP:11604"/>
        <dbReference type="ChEBI" id="CHEBI:15378"/>
        <dbReference type="ChEBI" id="CHEBI:29999"/>
        <dbReference type="ChEBI" id="CHEBI:30616"/>
        <dbReference type="ChEBI" id="CHEBI:83421"/>
        <dbReference type="ChEBI" id="CHEBI:456216"/>
        <dbReference type="EC" id="2.7.11.1"/>
    </reaction>
</comment>
<evidence type="ECO:0000256" key="3">
    <source>
        <dbReference type="ARBA" id="ARBA00009592"/>
    </source>
</evidence>
<evidence type="ECO:0000256" key="9">
    <source>
        <dbReference type="ARBA" id="ARBA00022692"/>
    </source>
</evidence>
<dbReference type="Gramene" id="LPERR02G03710.1">
    <property type="protein sequence ID" value="LPERR02G03710.1"/>
    <property type="gene ID" value="LPERR02G03710"/>
</dbReference>
<evidence type="ECO:0000256" key="4">
    <source>
        <dbReference type="ARBA" id="ARBA00012513"/>
    </source>
</evidence>
<dbReference type="InterPro" id="IPR001611">
    <property type="entry name" value="Leu-rich_rpt"/>
</dbReference>
<evidence type="ECO:0000256" key="15">
    <source>
        <dbReference type="ARBA" id="ARBA00022989"/>
    </source>
</evidence>
<keyword evidence="11" id="KW-0677">Repeat</keyword>
<dbReference type="SUPFAM" id="SSF52047">
    <property type="entry name" value="RNI-like"/>
    <property type="match status" value="1"/>
</dbReference>
<keyword evidence="26" id="KW-1185">Reference proteome</keyword>
<dbReference type="FunFam" id="3.80.10.10:FF:000403">
    <property type="entry name" value="Receptor-like protein 2"/>
    <property type="match status" value="1"/>
</dbReference>
<evidence type="ECO:0000313" key="25">
    <source>
        <dbReference type="EnsemblPlants" id="LPERR02G03710.1"/>
    </source>
</evidence>
<dbReference type="InterPro" id="IPR011009">
    <property type="entry name" value="Kinase-like_dom_sf"/>
</dbReference>
<reference evidence="26" key="2">
    <citation type="submission" date="2013-12" db="EMBL/GenBank/DDBJ databases">
        <authorList>
            <person name="Yu Y."/>
            <person name="Lee S."/>
            <person name="de Baynast K."/>
            <person name="Wissotski M."/>
            <person name="Liu L."/>
            <person name="Talag J."/>
            <person name="Goicoechea J."/>
            <person name="Angelova A."/>
            <person name="Jetty R."/>
            <person name="Kudrna D."/>
            <person name="Golser W."/>
            <person name="Rivera L."/>
            <person name="Zhang J."/>
            <person name="Wing R."/>
        </authorList>
    </citation>
    <scope>NUCLEOTIDE SEQUENCE</scope>
</reference>
<dbReference type="InterPro" id="IPR032675">
    <property type="entry name" value="LRR_dom_sf"/>
</dbReference>
<feature type="chain" id="PRO_5002347266" description="non-specific serine/threonine protein kinase" evidence="23">
    <location>
        <begin position="37"/>
        <end position="1050"/>
    </location>
</feature>
<evidence type="ECO:0000256" key="22">
    <source>
        <dbReference type="SAM" id="Phobius"/>
    </source>
</evidence>
<dbReference type="InterPro" id="IPR008271">
    <property type="entry name" value="Ser/Thr_kinase_AS"/>
</dbReference>
<keyword evidence="9 22" id="KW-0812">Transmembrane</keyword>
<keyword evidence="12 21" id="KW-0547">Nucleotide-binding</keyword>
<keyword evidence="7" id="KW-0433">Leucine-rich repeat</keyword>
<dbReference type="PROSITE" id="PS00107">
    <property type="entry name" value="PROTEIN_KINASE_ATP"/>
    <property type="match status" value="1"/>
</dbReference>
<evidence type="ECO:0000256" key="2">
    <source>
        <dbReference type="ARBA" id="ARBA00008684"/>
    </source>
</evidence>
<feature type="transmembrane region" description="Helical" evidence="22">
    <location>
        <begin position="690"/>
        <end position="716"/>
    </location>
</feature>
<evidence type="ECO:0000256" key="1">
    <source>
        <dbReference type="ARBA" id="ARBA00004251"/>
    </source>
</evidence>
<evidence type="ECO:0000256" key="11">
    <source>
        <dbReference type="ARBA" id="ARBA00022737"/>
    </source>
</evidence>
<dbReference type="EnsemblPlants" id="LPERR02G03710.1">
    <property type="protein sequence ID" value="LPERR02G03710.1"/>
    <property type="gene ID" value="LPERR02G03710"/>
</dbReference>
<dbReference type="GO" id="GO:0005886">
    <property type="term" value="C:plasma membrane"/>
    <property type="evidence" value="ECO:0007669"/>
    <property type="project" value="UniProtKB-SubCell"/>
</dbReference>
<dbReference type="SMART" id="SM00220">
    <property type="entry name" value="S_TKc"/>
    <property type="match status" value="1"/>
</dbReference>
<keyword evidence="16 22" id="KW-0472">Membrane</keyword>
<evidence type="ECO:0000256" key="18">
    <source>
        <dbReference type="ARBA" id="ARBA00023180"/>
    </source>
</evidence>
<dbReference type="CDD" id="cd14066">
    <property type="entry name" value="STKc_IRAK"/>
    <property type="match status" value="1"/>
</dbReference>
<evidence type="ECO:0000256" key="13">
    <source>
        <dbReference type="ARBA" id="ARBA00022777"/>
    </source>
</evidence>
<keyword evidence="6" id="KW-0723">Serine/threonine-protein kinase</keyword>
<dbReference type="Pfam" id="PF08263">
    <property type="entry name" value="LRRNT_2"/>
    <property type="match status" value="1"/>
</dbReference>
<comment type="catalytic activity">
    <reaction evidence="19">
        <text>L-threonyl-[protein] + ATP = O-phospho-L-threonyl-[protein] + ADP + H(+)</text>
        <dbReference type="Rhea" id="RHEA:46608"/>
        <dbReference type="Rhea" id="RHEA-COMP:11060"/>
        <dbReference type="Rhea" id="RHEA-COMP:11605"/>
        <dbReference type="ChEBI" id="CHEBI:15378"/>
        <dbReference type="ChEBI" id="CHEBI:30013"/>
        <dbReference type="ChEBI" id="CHEBI:30616"/>
        <dbReference type="ChEBI" id="CHEBI:61977"/>
        <dbReference type="ChEBI" id="CHEBI:456216"/>
        <dbReference type="EC" id="2.7.11.1"/>
    </reaction>
</comment>
<name>A0A0D9VCC6_9ORYZ</name>
<dbReference type="InterPro" id="IPR055414">
    <property type="entry name" value="LRR_R13L4/SHOC2-like"/>
</dbReference>
<dbReference type="PROSITE" id="PS00108">
    <property type="entry name" value="PROTEIN_KINASE_ST"/>
    <property type="match status" value="1"/>
</dbReference>
<keyword evidence="8" id="KW-0808">Transferase</keyword>
<dbReference type="FunFam" id="3.80.10.10:FF:000530">
    <property type="entry name" value="Receptor-like protein 2"/>
    <property type="match status" value="1"/>
</dbReference>
<dbReference type="EC" id="2.7.11.1" evidence="4"/>
<evidence type="ECO:0000256" key="14">
    <source>
        <dbReference type="ARBA" id="ARBA00022840"/>
    </source>
</evidence>
<comment type="similarity">
    <text evidence="3">Belongs to the RLP family.</text>
</comment>
<dbReference type="FunFam" id="1.10.510.10:FF:000309">
    <property type="entry name" value="Leucine-rich repeat receptor-like protein kinase"/>
    <property type="match status" value="1"/>
</dbReference>
<reference evidence="25" key="3">
    <citation type="submission" date="2015-04" db="UniProtKB">
        <authorList>
            <consortium name="EnsemblPlants"/>
        </authorList>
    </citation>
    <scope>IDENTIFICATION</scope>
</reference>
<dbReference type="GO" id="GO:0004674">
    <property type="term" value="F:protein serine/threonine kinase activity"/>
    <property type="evidence" value="ECO:0007669"/>
    <property type="project" value="UniProtKB-KW"/>
</dbReference>
<keyword evidence="18" id="KW-0325">Glycoprotein</keyword>
<dbReference type="eggNOG" id="KOG0619">
    <property type="taxonomic scope" value="Eukaryota"/>
</dbReference>
<accession>A0A0D9VCC6</accession>
<dbReference type="Gene3D" id="1.10.510.10">
    <property type="entry name" value="Transferase(Phosphotransferase) domain 1"/>
    <property type="match status" value="1"/>
</dbReference>
<evidence type="ECO:0000256" key="16">
    <source>
        <dbReference type="ARBA" id="ARBA00023136"/>
    </source>
</evidence>
<dbReference type="FunFam" id="3.30.200.20:FF:000394">
    <property type="entry name" value="Leucine-rich repeat receptor-like protein kinase"/>
    <property type="match status" value="1"/>
</dbReference>
<reference evidence="25 26" key="1">
    <citation type="submission" date="2012-08" db="EMBL/GenBank/DDBJ databases">
        <title>Oryza genome evolution.</title>
        <authorList>
            <person name="Wing R.A."/>
        </authorList>
    </citation>
    <scope>NUCLEOTIDE SEQUENCE</scope>
</reference>
<dbReference type="FunFam" id="3.80.10.10:FF:000213">
    <property type="entry name" value="Tyrosine-sulfated glycopeptide receptor 1"/>
    <property type="match status" value="1"/>
</dbReference>
<dbReference type="InterPro" id="IPR003591">
    <property type="entry name" value="Leu-rich_rpt_typical-subtyp"/>
</dbReference>
<dbReference type="FunFam" id="3.80.10.10:FF:000383">
    <property type="entry name" value="Leucine-rich repeat receptor protein kinase EMS1"/>
    <property type="match status" value="1"/>
</dbReference>
<keyword evidence="14 21" id="KW-0067">ATP-binding</keyword>
<dbReference type="AlphaFoldDB" id="A0A0D9VCC6"/>
<dbReference type="Pfam" id="PF07714">
    <property type="entry name" value="PK_Tyr_Ser-Thr"/>
    <property type="match status" value="1"/>
</dbReference>
<dbReference type="Gene3D" id="3.80.10.10">
    <property type="entry name" value="Ribonuclease Inhibitor"/>
    <property type="match status" value="4"/>
</dbReference>
<dbReference type="PANTHER" id="PTHR48053">
    <property type="entry name" value="LEUCINE RICH REPEAT FAMILY PROTEIN, EXPRESSED"/>
    <property type="match status" value="1"/>
</dbReference>
<evidence type="ECO:0000256" key="23">
    <source>
        <dbReference type="SAM" id="SignalP"/>
    </source>
</evidence>
<evidence type="ECO:0000256" key="8">
    <source>
        <dbReference type="ARBA" id="ARBA00022679"/>
    </source>
</evidence>
<evidence type="ECO:0000256" key="7">
    <source>
        <dbReference type="ARBA" id="ARBA00022614"/>
    </source>
</evidence>
<dbReference type="GO" id="GO:0005524">
    <property type="term" value="F:ATP binding"/>
    <property type="evidence" value="ECO:0007669"/>
    <property type="project" value="UniProtKB-UniRule"/>
</dbReference>
<keyword evidence="15 22" id="KW-1133">Transmembrane helix</keyword>
<dbReference type="Pfam" id="PF23598">
    <property type="entry name" value="LRR_14"/>
    <property type="match status" value="1"/>
</dbReference>
<dbReference type="InterPro" id="IPR000719">
    <property type="entry name" value="Prot_kinase_dom"/>
</dbReference>
<dbReference type="PROSITE" id="PS50011">
    <property type="entry name" value="PROTEIN_KINASE_DOM"/>
    <property type="match status" value="1"/>
</dbReference>
<keyword evidence="5" id="KW-1003">Cell membrane</keyword>
<comment type="similarity">
    <text evidence="2">Belongs to the protein kinase superfamily. Ser/Thr protein kinase family.</text>
</comment>
<dbReference type="SMART" id="SM00369">
    <property type="entry name" value="LRR_TYP"/>
    <property type="match status" value="8"/>
</dbReference>
<evidence type="ECO:0000256" key="6">
    <source>
        <dbReference type="ARBA" id="ARBA00022527"/>
    </source>
</evidence>
<evidence type="ECO:0000256" key="10">
    <source>
        <dbReference type="ARBA" id="ARBA00022729"/>
    </source>
</evidence>
<keyword evidence="17" id="KW-0675">Receptor</keyword>
<dbReference type="InterPro" id="IPR051716">
    <property type="entry name" value="Plant_RL_S/T_kinase"/>
</dbReference>
<organism evidence="25 26">
    <name type="scientific">Leersia perrieri</name>
    <dbReference type="NCBI Taxonomy" id="77586"/>
    <lineage>
        <taxon>Eukaryota</taxon>
        <taxon>Viridiplantae</taxon>
        <taxon>Streptophyta</taxon>
        <taxon>Embryophyta</taxon>
        <taxon>Tracheophyta</taxon>
        <taxon>Spermatophyta</taxon>
        <taxon>Magnoliopsida</taxon>
        <taxon>Liliopsida</taxon>
        <taxon>Poales</taxon>
        <taxon>Poaceae</taxon>
        <taxon>BOP clade</taxon>
        <taxon>Oryzoideae</taxon>
        <taxon>Oryzeae</taxon>
        <taxon>Oryzinae</taxon>
        <taxon>Leersia</taxon>
    </lineage>
</organism>
<feature type="domain" description="Protein kinase" evidence="24">
    <location>
        <begin position="770"/>
        <end position="1047"/>
    </location>
</feature>
<evidence type="ECO:0000259" key="24">
    <source>
        <dbReference type="PROSITE" id="PS50011"/>
    </source>
</evidence>
<dbReference type="STRING" id="77586.A0A0D9VCC6"/>
<evidence type="ECO:0000256" key="19">
    <source>
        <dbReference type="ARBA" id="ARBA00047899"/>
    </source>
</evidence>
<dbReference type="PANTHER" id="PTHR48053:SF155">
    <property type="entry name" value="LOW QUALITY PROTEIN: RECEPTOR-LIKE PROTEIN 2"/>
    <property type="match status" value="1"/>
</dbReference>
<feature type="signal peptide" evidence="23">
    <location>
        <begin position="1"/>
        <end position="36"/>
    </location>
</feature>
<evidence type="ECO:0000313" key="26">
    <source>
        <dbReference type="Proteomes" id="UP000032180"/>
    </source>
</evidence>
<evidence type="ECO:0000256" key="5">
    <source>
        <dbReference type="ARBA" id="ARBA00022475"/>
    </source>
</evidence>
<evidence type="ECO:0000256" key="21">
    <source>
        <dbReference type="PROSITE-ProRule" id="PRU10141"/>
    </source>
</evidence>
<comment type="subcellular location">
    <subcellularLocation>
        <location evidence="1">Cell membrane</location>
        <topology evidence="1">Single-pass type I membrane protein</topology>
    </subcellularLocation>
</comment>
<sequence length="1050" mass="115818">MPSPHSSYKTHSNRLPIPVFSLALVLLLNFTSPTSSCTEQEESSLLNFLTGLSKDGGLGKSWKSSMDCCDWEGINCSPDRIVTDVSLASRRLEGYISPSLGNLTGLLRLNLSYNLLSGVLPQKLVSSSSLIVIDVSFNRLNGELDELPSSTPSRPLQVLNISSNLLTGIFPSSTWVVMKNLVALDVSNNSLSGNIPTNFCTISPSLTVLELSYNQFSGSIPPELGNCSKLRVLKVGHNNLSGTLPDELFNSTSLECLSLANNNLEGTLEGTNVVKLSKLATLDLGWNSFNGKIPESIGQLKRLEELLLNNNKMYGDIPSTLSNCTSLITLDLKSNNFSGDLIQVSFSNLPNLQTLDLMSNNFSGKIPESIYLCSNLTALRLSNNTFHGQLSKGLGNLKSLSFLSLAINNLTNITNALQILRSSSNLTTLLIGHNFMNERMPDDESIDGFENLQVLSLSDCSFSGKIPQWLSKLSRLEMLFLESNQLTGPIPDWISSLNFLFYLDVSNNTLTGEIPAALLQMSMLRSDRVAAQLGPRAFQLPIYIAPSLLQYRKATAFPRVLNLGNNEFTGLIPPEIGRLKMLLSLNLSFNKLYGDIPQSICNLTDLLMLDLSSNNLTGTIPAALTNLTFLTKFNISYNDLEGPIPIGGQFSTFTNSSFYGNPKLCGPMLIRHCSSADRHLVSKKQENKKFMLAIVFCVFFGAIVILLLSGYLLLLIRGKSFMTKNKCNNDYTEAPSSNINSDNLLVMMQQGKEQENKLTFTGIMQATNNFNQEHVIGCGGYGLVYKAELPDGSKIAIKKLNGEMCLMEREFGAEVETLSIARHDNLVPLWGYCIQGNSRLLIYSYMENGSLDDWLHNKDDDTSIVLDWPRRLKIAKGASHGLSYIHHVCKPRIIHRDIKCSNILLDKEFKAYIADFGLSRLIHPNKTHVTTELVGTLGYIPPEYGQAWVATLKGDVYSFGVVLLELLTGRRPVPILSTSKELVPWVQEMRLKGKQIEVLDSTLQGTGCEEQMLKVLEIACKCVEGEPLLRPTMMEVVASLSSIDPDLKMQ</sequence>
<evidence type="ECO:0000256" key="12">
    <source>
        <dbReference type="ARBA" id="ARBA00022741"/>
    </source>
</evidence>